<evidence type="ECO:0000256" key="6">
    <source>
        <dbReference type="ARBA" id="ARBA00023237"/>
    </source>
</evidence>
<dbReference type="SUPFAM" id="SSF56935">
    <property type="entry name" value="Porins"/>
    <property type="match status" value="1"/>
</dbReference>
<dbReference type="Gene3D" id="2.170.130.10">
    <property type="entry name" value="TonB-dependent receptor, plug domain"/>
    <property type="match status" value="1"/>
</dbReference>
<dbReference type="GO" id="GO:0009279">
    <property type="term" value="C:cell outer membrane"/>
    <property type="evidence" value="ECO:0007669"/>
    <property type="project" value="UniProtKB-SubCell"/>
</dbReference>
<dbReference type="InterPro" id="IPR037066">
    <property type="entry name" value="Plug_dom_sf"/>
</dbReference>
<dbReference type="Pfam" id="PF13715">
    <property type="entry name" value="CarbopepD_reg_2"/>
    <property type="match status" value="1"/>
</dbReference>
<evidence type="ECO:0000256" key="4">
    <source>
        <dbReference type="ARBA" id="ARBA00022692"/>
    </source>
</evidence>
<keyword evidence="6 7" id="KW-0998">Cell outer membrane</keyword>
<protein>
    <recommendedName>
        <fullName evidence="8">TonB-dependent receptor plug domain-containing protein</fullName>
    </recommendedName>
</protein>
<dbReference type="InterPro" id="IPR023997">
    <property type="entry name" value="TonB-dep_OMP_SusC/RagA_CS"/>
</dbReference>
<dbReference type="Proteomes" id="UP000189739">
    <property type="component" value="Unassembled WGS sequence"/>
</dbReference>
<evidence type="ECO:0000256" key="2">
    <source>
        <dbReference type="ARBA" id="ARBA00022448"/>
    </source>
</evidence>
<dbReference type="InterPro" id="IPR039426">
    <property type="entry name" value="TonB-dep_rcpt-like"/>
</dbReference>
<keyword evidence="2 7" id="KW-0813">Transport</keyword>
<keyword evidence="5 7" id="KW-0472">Membrane</keyword>
<dbReference type="InterPro" id="IPR008969">
    <property type="entry name" value="CarboxyPept-like_regulatory"/>
</dbReference>
<dbReference type="EMBL" id="MBTF01000001">
    <property type="protein sequence ID" value="OOQ62299.1"/>
    <property type="molecule type" value="Genomic_DNA"/>
</dbReference>
<proteinExistence type="inferred from homology"/>
<dbReference type="Pfam" id="PF07715">
    <property type="entry name" value="Plug"/>
    <property type="match status" value="1"/>
</dbReference>
<dbReference type="PROSITE" id="PS52016">
    <property type="entry name" value="TONB_DEPENDENT_REC_3"/>
    <property type="match status" value="1"/>
</dbReference>
<keyword evidence="10" id="KW-1185">Reference proteome</keyword>
<comment type="caution">
    <text evidence="9">The sequence shown here is derived from an EMBL/GenBank/DDBJ whole genome shotgun (WGS) entry which is preliminary data.</text>
</comment>
<evidence type="ECO:0000313" key="9">
    <source>
        <dbReference type="EMBL" id="OOQ62299.1"/>
    </source>
</evidence>
<dbReference type="RefSeq" id="WP_143822037.1">
    <property type="nucleotide sequence ID" value="NZ_MBTF01000001.1"/>
</dbReference>
<evidence type="ECO:0000256" key="3">
    <source>
        <dbReference type="ARBA" id="ARBA00022452"/>
    </source>
</evidence>
<feature type="domain" description="TonB-dependent receptor plug" evidence="8">
    <location>
        <begin position="115"/>
        <end position="222"/>
    </location>
</feature>
<reference evidence="9 10" key="1">
    <citation type="submission" date="2016-07" db="EMBL/GenBank/DDBJ databases">
        <title>Genomic analysis of zinc-resistant bacterium Mucilaginibacter pedocola TBZ30.</title>
        <authorList>
            <person name="Huang J."/>
            <person name="Tang J."/>
        </authorList>
    </citation>
    <scope>NUCLEOTIDE SEQUENCE [LARGE SCALE GENOMIC DNA]</scope>
    <source>
        <strain evidence="9 10">TBZ30</strain>
    </source>
</reference>
<dbReference type="OrthoDB" id="9768177at2"/>
<sequence length="1071" mass="118409">MKYILFSIIFVSWSIALQAQHIINGKVLGGPDSTVLTGATIKVLPTGAGTVTNNAGAFMINAPVSSRLLISYLGFKPLEYVVRSGQDHNLIFLLQPDPAQLKEVVISTGYQELPKERATGSFVQVDQPLLNRSVSTSVIDRLADVVPGLTFNKVGNKVSEQTAISIRGQSTLFAQTSPLIILDNYPYDGDINNINPNDIEGVTILKDAAAASIWGARAGNGVIVITTKKGRYNQATNVSFNSNVTVGQRSDAFYSPVMSVSDFIETEKTLFSKGYYNNQERNANKIALTPVVELLIAKRDGKMSAVQTDAAIEALRSKDVRNDYERYLYQPSINQQYSLSINGGSAGQKFYLSAGYDHNRNSTVGNGYERMTLDANHSYLLANKKLTINSGVFISYSNTPQNGLALSALNYATGKSLYPYASLADEQGNGLAVTHTYRDAFLRSANANGLLDWQYKPLEELSVADLRTGLQNIRTNINLKYNLATGLSAQLLYQFDQLNSNYRNLQSVASWYTRDQINRLSILNSDGSITRPVPLGGILDIRHSTTNSHNLRFQTDYYRNWTSAHQLNLLAGAEVRDVHAAGSSYRYYGYDNEHASSQPVDYISTFTSFVNPASKSNKIQNNDALTDLTDRFVSYYANGSYTYQQRYILTGSIRLDQSNLFGVSANQKGTPLYSAGLSWNISDEPFYKVTWLPSLRLRFTYGSNGNVDRTLSAYTTAFYYNASNSYLNLPYAVIANPPNPELRWERVNIANLGLDFEALNARITGAVEYYTKAGKDLIGNAPLAPQTGVAQFKGNTANTQGKGVDLTLTAKNLDGAFKWHTTYLFTWSKDIVSKYLLGSTNTSRDYLSGLYSTMPTEGKPLYGVYSYPWAGLDPSTGDPQGYLNGVVSKDYGGIIAASTKDNITYHGSARPVTYGALRNTFAWRNFSVSANITYRLGYFVRRSSIQYATVLSGLGGHGDYSDRWQRPGDEQRTQIPSMPSVINTNRDNFYTYSSALVAKGDHIRLQDITASYELTRKHWRKLPFKTLRIYGYANNLGILWKAMKGDLDPDAVNGDTLPLTKNIALGLKADL</sequence>
<evidence type="ECO:0000256" key="7">
    <source>
        <dbReference type="PROSITE-ProRule" id="PRU01360"/>
    </source>
</evidence>
<dbReference type="STRING" id="1792845.BC343_02400"/>
<evidence type="ECO:0000256" key="1">
    <source>
        <dbReference type="ARBA" id="ARBA00004571"/>
    </source>
</evidence>
<dbReference type="Gene3D" id="2.40.170.20">
    <property type="entry name" value="TonB-dependent receptor, beta-barrel domain"/>
    <property type="match status" value="1"/>
</dbReference>
<dbReference type="InterPro" id="IPR012910">
    <property type="entry name" value="Plug_dom"/>
</dbReference>
<evidence type="ECO:0000313" key="10">
    <source>
        <dbReference type="Proteomes" id="UP000189739"/>
    </source>
</evidence>
<dbReference type="AlphaFoldDB" id="A0A1S9PMY4"/>
<name>A0A1S9PMY4_9SPHI</name>
<evidence type="ECO:0000256" key="5">
    <source>
        <dbReference type="ARBA" id="ARBA00023136"/>
    </source>
</evidence>
<dbReference type="NCBIfam" id="TIGR04056">
    <property type="entry name" value="OMP_RagA_SusC"/>
    <property type="match status" value="1"/>
</dbReference>
<accession>A0A1S9PMY4</accession>
<comment type="subcellular location">
    <subcellularLocation>
        <location evidence="1 7">Cell outer membrane</location>
        <topology evidence="1 7">Multi-pass membrane protein</topology>
    </subcellularLocation>
</comment>
<keyword evidence="4 7" id="KW-0812">Transmembrane</keyword>
<dbReference type="SUPFAM" id="SSF49464">
    <property type="entry name" value="Carboxypeptidase regulatory domain-like"/>
    <property type="match status" value="1"/>
</dbReference>
<keyword evidence="3 7" id="KW-1134">Transmembrane beta strand</keyword>
<gene>
    <name evidence="9" type="ORF">BC343_02400</name>
</gene>
<dbReference type="InterPro" id="IPR036942">
    <property type="entry name" value="Beta-barrel_TonB_sf"/>
</dbReference>
<organism evidence="9 10">
    <name type="scientific">Mucilaginibacter pedocola</name>
    <dbReference type="NCBI Taxonomy" id="1792845"/>
    <lineage>
        <taxon>Bacteria</taxon>
        <taxon>Pseudomonadati</taxon>
        <taxon>Bacteroidota</taxon>
        <taxon>Sphingobacteriia</taxon>
        <taxon>Sphingobacteriales</taxon>
        <taxon>Sphingobacteriaceae</taxon>
        <taxon>Mucilaginibacter</taxon>
    </lineage>
</organism>
<dbReference type="NCBIfam" id="TIGR04057">
    <property type="entry name" value="SusC_RagA_signa"/>
    <property type="match status" value="1"/>
</dbReference>
<dbReference type="InterPro" id="IPR023996">
    <property type="entry name" value="TonB-dep_OMP_SusC/RagA"/>
</dbReference>
<comment type="similarity">
    <text evidence="7">Belongs to the TonB-dependent receptor family.</text>
</comment>
<evidence type="ECO:0000259" key="8">
    <source>
        <dbReference type="Pfam" id="PF07715"/>
    </source>
</evidence>